<name>A0A226C0W6_9FIRM</name>
<keyword evidence="5 10" id="KW-0812">Transmembrane</keyword>
<feature type="transmembrane region" description="Helical" evidence="10">
    <location>
        <begin position="176"/>
        <end position="202"/>
    </location>
</feature>
<keyword evidence="11" id="KW-0966">Cell projection</keyword>
<protein>
    <recommendedName>
        <fullName evidence="3 9">Flagellar biosynthetic protein FliR</fullName>
    </recommendedName>
</protein>
<evidence type="ECO:0000256" key="7">
    <source>
        <dbReference type="ARBA" id="ARBA00023136"/>
    </source>
</evidence>
<evidence type="ECO:0000256" key="3">
    <source>
        <dbReference type="ARBA" id="ARBA00021717"/>
    </source>
</evidence>
<dbReference type="InterPro" id="IPR002010">
    <property type="entry name" value="T3SS_IM_R"/>
</dbReference>
<feature type="transmembrane region" description="Helical" evidence="10">
    <location>
        <begin position="6"/>
        <end position="30"/>
    </location>
</feature>
<evidence type="ECO:0000256" key="5">
    <source>
        <dbReference type="ARBA" id="ARBA00022692"/>
    </source>
</evidence>
<comment type="caution">
    <text evidence="11">The sequence shown here is derived from an EMBL/GenBank/DDBJ whole genome shotgun (WGS) entry which is preliminary data.</text>
</comment>
<evidence type="ECO:0000256" key="4">
    <source>
        <dbReference type="ARBA" id="ARBA00022475"/>
    </source>
</evidence>
<evidence type="ECO:0000256" key="9">
    <source>
        <dbReference type="NCBIfam" id="TIGR01400"/>
    </source>
</evidence>
<accession>A0A226C0W6</accession>
<keyword evidence="8 10" id="KW-0975">Bacterial flagellum</keyword>
<dbReference type="GO" id="GO:0044780">
    <property type="term" value="P:bacterial-type flagellum assembly"/>
    <property type="evidence" value="ECO:0007669"/>
    <property type="project" value="UniProtKB-UniRule"/>
</dbReference>
<evidence type="ECO:0000256" key="2">
    <source>
        <dbReference type="ARBA" id="ARBA00009772"/>
    </source>
</evidence>
<keyword evidence="4 10" id="KW-1003">Cell membrane</keyword>
<evidence type="ECO:0000313" key="11">
    <source>
        <dbReference type="EMBL" id="OWZ84244.1"/>
    </source>
</evidence>
<evidence type="ECO:0000256" key="1">
    <source>
        <dbReference type="ARBA" id="ARBA00002578"/>
    </source>
</evidence>
<dbReference type="GO" id="GO:0005886">
    <property type="term" value="C:plasma membrane"/>
    <property type="evidence" value="ECO:0007669"/>
    <property type="project" value="UniProtKB-SubCell"/>
</dbReference>
<feature type="transmembrane region" description="Helical" evidence="10">
    <location>
        <begin position="131"/>
        <end position="152"/>
    </location>
</feature>
<dbReference type="GO" id="GO:0006605">
    <property type="term" value="P:protein targeting"/>
    <property type="evidence" value="ECO:0007669"/>
    <property type="project" value="UniProtKB-UniRule"/>
</dbReference>
<sequence>MELELSFVLVQQIILFFLLLTRITGVIMSAPIFGSNYLPSQIKVAFSIVITLVFVPLFGSETVPQLDLMNIVLAIFMELMVGIGIGLIANIFFSAVHIAGQIIDMQMGFAMANVMDPQYETQVPLTGHFKYILAILIFLSINGHHLLIRTIYQSYEFFPMGEIAQLDSGALVMNELISTVFVLAVQVSAPALGTLFLTNIALGVLARTVPQMNVFIIGFPVKIFIGILAMMLMLPFYNMILETIFEHIWDGIYNFLDSL</sequence>
<dbReference type="AlphaFoldDB" id="A0A226C0W6"/>
<dbReference type="Proteomes" id="UP000214588">
    <property type="component" value="Unassembled WGS sequence"/>
</dbReference>
<dbReference type="PRINTS" id="PR00953">
    <property type="entry name" value="TYPE3IMRPROT"/>
</dbReference>
<keyword evidence="11" id="KW-0969">Cilium</keyword>
<dbReference type="GO" id="GO:0009425">
    <property type="term" value="C:bacterial-type flagellum basal body"/>
    <property type="evidence" value="ECO:0007669"/>
    <property type="project" value="UniProtKB-SubCell"/>
</dbReference>
<dbReference type="Pfam" id="PF01311">
    <property type="entry name" value="Bac_export_1"/>
    <property type="match status" value="1"/>
</dbReference>
<keyword evidence="12" id="KW-1185">Reference proteome</keyword>
<feature type="transmembrane region" description="Helical" evidence="10">
    <location>
        <begin position="42"/>
        <end position="59"/>
    </location>
</feature>
<evidence type="ECO:0000256" key="10">
    <source>
        <dbReference type="RuleBase" id="RU362071"/>
    </source>
</evidence>
<evidence type="ECO:0000313" key="12">
    <source>
        <dbReference type="Proteomes" id="UP000214588"/>
    </source>
</evidence>
<dbReference type="PANTHER" id="PTHR30065">
    <property type="entry name" value="FLAGELLAR BIOSYNTHETIC PROTEIN FLIR"/>
    <property type="match status" value="1"/>
</dbReference>
<evidence type="ECO:0000256" key="6">
    <source>
        <dbReference type="ARBA" id="ARBA00022989"/>
    </source>
</evidence>
<proteinExistence type="inferred from homology"/>
<comment type="similarity">
    <text evidence="2 10">Belongs to the FliR/MopE/SpaR family.</text>
</comment>
<comment type="function">
    <text evidence="1 10">Role in flagellar biosynthesis.</text>
</comment>
<organism evidence="11 12">
    <name type="scientific">Natranaerobius trueperi</name>
    <dbReference type="NCBI Taxonomy" id="759412"/>
    <lineage>
        <taxon>Bacteria</taxon>
        <taxon>Bacillati</taxon>
        <taxon>Bacillota</taxon>
        <taxon>Clostridia</taxon>
        <taxon>Natranaerobiales</taxon>
        <taxon>Natranaerobiaceae</taxon>
        <taxon>Natranaerobius</taxon>
    </lineage>
</organism>
<evidence type="ECO:0000256" key="8">
    <source>
        <dbReference type="ARBA" id="ARBA00023143"/>
    </source>
</evidence>
<reference evidence="11 12" key="1">
    <citation type="submission" date="2017-06" db="EMBL/GenBank/DDBJ databases">
        <title>Draft Genome Sequence of Natranaerobius trueperi halophilic, alkalithermophilic bacteria from soda lakes.</title>
        <authorList>
            <person name="Zhao B."/>
        </authorList>
    </citation>
    <scope>NUCLEOTIDE SEQUENCE [LARGE SCALE GENOMIC DNA]</scope>
    <source>
        <strain evidence="11 12">DSM 18760</strain>
    </source>
</reference>
<feature type="transmembrane region" description="Helical" evidence="10">
    <location>
        <begin position="214"/>
        <end position="237"/>
    </location>
</feature>
<dbReference type="PANTHER" id="PTHR30065:SF1">
    <property type="entry name" value="SURFACE PRESENTATION OF ANTIGENS PROTEIN SPAR"/>
    <property type="match status" value="1"/>
</dbReference>
<dbReference type="InterPro" id="IPR006303">
    <property type="entry name" value="FliR"/>
</dbReference>
<feature type="transmembrane region" description="Helical" evidence="10">
    <location>
        <begin position="71"/>
        <end position="99"/>
    </location>
</feature>
<gene>
    <name evidence="11" type="primary">fliR</name>
    <name evidence="11" type="ORF">CDO51_04085</name>
</gene>
<comment type="subcellular location">
    <subcellularLocation>
        <location evidence="10">Cell membrane</location>
        <topology evidence="10">Multi-pass membrane protein</topology>
    </subcellularLocation>
    <subcellularLocation>
        <location evidence="10">Bacterial flagellum basal body</location>
    </subcellularLocation>
</comment>
<keyword evidence="6 10" id="KW-1133">Transmembrane helix</keyword>
<keyword evidence="7 10" id="KW-0472">Membrane</keyword>
<dbReference type="NCBIfam" id="TIGR01400">
    <property type="entry name" value="fliR"/>
    <property type="match status" value="1"/>
</dbReference>
<dbReference type="EMBL" id="NIQC01000006">
    <property type="protein sequence ID" value="OWZ84244.1"/>
    <property type="molecule type" value="Genomic_DNA"/>
</dbReference>
<keyword evidence="11" id="KW-0282">Flagellum</keyword>